<evidence type="ECO:0000256" key="9">
    <source>
        <dbReference type="ARBA" id="ARBA00047899"/>
    </source>
</evidence>
<dbReference type="AlphaFoldDB" id="A0AA88CP14"/>
<accession>A0AA88CP14</accession>
<evidence type="ECO:0000259" key="12">
    <source>
        <dbReference type="PROSITE" id="PS50011"/>
    </source>
</evidence>
<dbReference type="Gene3D" id="1.10.510.10">
    <property type="entry name" value="Transferase(Phosphotransferase) domain 1"/>
    <property type="match status" value="1"/>
</dbReference>
<dbReference type="PANTHER" id="PTHR23257:SF813">
    <property type="entry name" value="SERINE_THREONINE-PROTEIN KINASE EDR1"/>
    <property type="match status" value="1"/>
</dbReference>
<dbReference type="CDD" id="cd13999">
    <property type="entry name" value="STKc_MAP3K-like"/>
    <property type="match status" value="1"/>
</dbReference>
<dbReference type="SMART" id="SM00220">
    <property type="entry name" value="S_TKc"/>
    <property type="match status" value="1"/>
</dbReference>
<dbReference type="FunFam" id="1.10.510.10:FF:000476">
    <property type="entry name" value="PAS domain-containing protein tyrosine kinase family protein"/>
    <property type="match status" value="1"/>
</dbReference>
<evidence type="ECO:0000313" key="14">
    <source>
        <dbReference type="Proteomes" id="UP001187192"/>
    </source>
</evidence>
<feature type="region of interest" description="Disordered" evidence="11">
    <location>
        <begin position="1"/>
        <end position="82"/>
    </location>
</feature>
<protein>
    <recommendedName>
        <fullName evidence="2">non-specific serine/threonine protein kinase</fullName>
        <ecNumber evidence="2">2.7.11.1</ecNumber>
    </recommendedName>
</protein>
<dbReference type="PANTHER" id="PTHR23257">
    <property type="entry name" value="SERINE-THREONINE PROTEIN KINASE"/>
    <property type="match status" value="1"/>
</dbReference>
<feature type="compositionally biased region" description="Polar residues" evidence="11">
    <location>
        <begin position="350"/>
        <end position="363"/>
    </location>
</feature>
<evidence type="ECO:0000313" key="13">
    <source>
        <dbReference type="EMBL" id="GMN25330.1"/>
    </source>
</evidence>
<evidence type="ECO:0000256" key="3">
    <source>
        <dbReference type="ARBA" id="ARBA00022527"/>
    </source>
</evidence>
<evidence type="ECO:0000256" key="11">
    <source>
        <dbReference type="SAM" id="MobiDB-lite"/>
    </source>
</evidence>
<feature type="compositionally biased region" description="Polar residues" evidence="11">
    <location>
        <begin position="377"/>
        <end position="405"/>
    </location>
</feature>
<comment type="subcellular location">
    <subcellularLocation>
        <location evidence="1">Membrane</location>
    </subcellularLocation>
</comment>
<dbReference type="InterPro" id="IPR008271">
    <property type="entry name" value="Ser/Thr_kinase_AS"/>
</dbReference>
<dbReference type="PROSITE" id="PS00108">
    <property type="entry name" value="PROTEIN_KINASE_ST"/>
    <property type="match status" value="1"/>
</dbReference>
<keyword evidence="7" id="KW-0067">ATP-binding</keyword>
<dbReference type="InterPro" id="IPR050167">
    <property type="entry name" value="Ser_Thr_protein_kinase"/>
</dbReference>
<feature type="compositionally biased region" description="Low complexity" evidence="11">
    <location>
        <begin position="19"/>
        <end position="79"/>
    </location>
</feature>
<comment type="catalytic activity">
    <reaction evidence="9">
        <text>L-threonyl-[protein] + ATP = O-phospho-L-threonyl-[protein] + ADP + H(+)</text>
        <dbReference type="Rhea" id="RHEA:46608"/>
        <dbReference type="Rhea" id="RHEA-COMP:11060"/>
        <dbReference type="Rhea" id="RHEA-COMP:11605"/>
        <dbReference type="ChEBI" id="CHEBI:15378"/>
        <dbReference type="ChEBI" id="CHEBI:30013"/>
        <dbReference type="ChEBI" id="CHEBI:30616"/>
        <dbReference type="ChEBI" id="CHEBI:61977"/>
        <dbReference type="ChEBI" id="CHEBI:456216"/>
        <dbReference type="EC" id="2.7.11.1"/>
    </reaction>
</comment>
<comment type="catalytic activity">
    <reaction evidence="10">
        <text>L-seryl-[protein] + ATP = O-phospho-L-seryl-[protein] + ADP + H(+)</text>
        <dbReference type="Rhea" id="RHEA:17989"/>
        <dbReference type="Rhea" id="RHEA-COMP:9863"/>
        <dbReference type="Rhea" id="RHEA-COMP:11604"/>
        <dbReference type="ChEBI" id="CHEBI:15378"/>
        <dbReference type="ChEBI" id="CHEBI:29999"/>
        <dbReference type="ChEBI" id="CHEBI:30616"/>
        <dbReference type="ChEBI" id="CHEBI:83421"/>
        <dbReference type="ChEBI" id="CHEBI:456216"/>
        <dbReference type="EC" id="2.7.11.1"/>
    </reaction>
</comment>
<evidence type="ECO:0000256" key="1">
    <source>
        <dbReference type="ARBA" id="ARBA00004370"/>
    </source>
</evidence>
<name>A0AA88CP14_FICCA</name>
<feature type="domain" description="Protein kinase" evidence="12">
    <location>
        <begin position="752"/>
        <end position="1022"/>
    </location>
</feature>
<sequence length="1052" mass="116768">MKHIFKKLHIGSNHDPNRSSDSSIPVTSPSCSSDHRAASSSQQSGNSPASPSSAPSSTAPVTVSTTGTTTPSSTTANRSDYMSSEEEFQFQLALAISASNSEFRDDPEKDQIRAATLLSLDNQRVESERDKVEAAAGALSKHYWEYNVLDYEEKVVDGFYDVFGLSTETMNQGKMPSLADLETNMGSSGFEVLLVNQTIDPALEELVQVAQCIALDPVSEVGILVQRLAELVTGHMGGPVKDANVMLARWMERSMELRTSLHTNTIKMPCRLLKGSHYTGVEDDAVNVIKLEDEREFLVDLMGAPGTLIPADNPSAKDFTFRRNISKIPSRYSPSNSGAAYSESKPFQGEGSSQNPVIESNPIQDRRSRSEKEESFPTISGSSADNGVGSSRVSNKVTPSNHLDQTASSAIGNTYYKGSRGAHAVDGGVRMNVNVVPYNQNQEDPKNLFADLNPFHVKGPGKYVVYNKAADDKIDEPHRPRNNLVPGRPPVPLMWKSCYAHNEVPKKKEKDNMEGLFPRINREPNDYNNSSSLASTSSSSSEMTNNEGFKSSGNTSSSSKENDEKNSIFHYSSELAAGTNELNRLTSRDDRNSNYKEERPRDANDIQNDWIRVGKEGENSDIGLNDRRKGTHDRFVENNQKLKNRESSSLSVDSSIKRIDQVFDDVDVGECEISWEDLVIGERIGLDKFEIFARVNVSIPVGSVHMEKFIMQIGMGRIVLAKSSLKCERFLLSVRVLVVFLSVAFLSSSHRNYSSVALSIGNFDILFCITHIEVAVKKFLDQDFSGAALDEFRREVRIMRRLRHPNVVLFMGAVTRPPNLSIVTEFLPSPREMGGNGVELIRGSLYRIIHRPLFQIDEKRRIKMALDVARGMNCLHTSIPTIVHRDLKSPNLLVDKNWNVKVGDFGLSRLKHNTFLSSKSTAGTPEWMAPEVLRNEPSNEKCDVYSFGVILWELATLRLPWSGMNPMQVVGAVGFQNRRLDIPKEVDPTVASIIWECWQTEPNLRPSFAQLTVALKPLQRLVIPSNLDQPSSPLPQEISVNSTPENVSFSQV</sequence>
<keyword evidence="5" id="KW-0547">Nucleotide-binding</keyword>
<dbReference type="EMBL" id="BTGU01000001">
    <property type="protein sequence ID" value="GMN25330.1"/>
    <property type="molecule type" value="Genomic_DNA"/>
</dbReference>
<keyword evidence="8" id="KW-0472">Membrane</keyword>
<evidence type="ECO:0000256" key="4">
    <source>
        <dbReference type="ARBA" id="ARBA00022679"/>
    </source>
</evidence>
<dbReference type="GO" id="GO:0005737">
    <property type="term" value="C:cytoplasm"/>
    <property type="evidence" value="ECO:0007669"/>
    <property type="project" value="TreeGrafter"/>
</dbReference>
<organism evidence="13 14">
    <name type="scientific">Ficus carica</name>
    <name type="common">Common fig</name>
    <dbReference type="NCBI Taxonomy" id="3494"/>
    <lineage>
        <taxon>Eukaryota</taxon>
        <taxon>Viridiplantae</taxon>
        <taxon>Streptophyta</taxon>
        <taxon>Embryophyta</taxon>
        <taxon>Tracheophyta</taxon>
        <taxon>Spermatophyta</taxon>
        <taxon>Magnoliopsida</taxon>
        <taxon>eudicotyledons</taxon>
        <taxon>Gunneridae</taxon>
        <taxon>Pentapetalae</taxon>
        <taxon>rosids</taxon>
        <taxon>fabids</taxon>
        <taxon>Rosales</taxon>
        <taxon>Moraceae</taxon>
        <taxon>Ficeae</taxon>
        <taxon>Ficus</taxon>
    </lineage>
</organism>
<reference evidence="13" key="1">
    <citation type="submission" date="2023-07" db="EMBL/GenBank/DDBJ databases">
        <title>draft genome sequence of fig (Ficus carica).</title>
        <authorList>
            <person name="Takahashi T."/>
            <person name="Nishimura K."/>
        </authorList>
    </citation>
    <scope>NUCLEOTIDE SEQUENCE</scope>
</reference>
<gene>
    <name evidence="13" type="ORF">TIFTF001_000899</name>
</gene>
<proteinExistence type="predicted"/>
<feature type="region of interest" description="Disordered" evidence="11">
    <location>
        <begin position="328"/>
        <end position="405"/>
    </location>
</feature>
<dbReference type="GO" id="GO:0004674">
    <property type="term" value="F:protein serine/threonine kinase activity"/>
    <property type="evidence" value="ECO:0007669"/>
    <property type="project" value="UniProtKB-KW"/>
</dbReference>
<dbReference type="Proteomes" id="UP001187192">
    <property type="component" value="Unassembled WGS sequence"/>
</dbReference>
<dbReference type="GO" id="GO:0016020">
    <property type="term" value="C:membrane"/>
    <property type="evidence" value="ECO:0007669"/>
    <property type="project" value="UniProtKB-SubCell"/>
</dbReference>
<dbReference type="GO" id="GO:0007165">
    <property type="term" value="P:signal transduction"/>
    <property type="evidence" value="ECO:0007669"/>
    <property type="project" value="TreeGrafter"/>
</dbReference>
<feature type="compositionally biased region" description="Polar residues" evidence="11">
    <location>
        <begin position="1038"/>
        <end position="1052"/>
    </location>
</feature>
<dbReference type="InterPro" id="IPR011009">
    <property type="entry name" value="Kinase-like_dom_sf"/>
</dbReference>
<evidence type="ECO:0000256" key="5">
    <source>
        <dbReference type="ARBA" id="ARBA00022741"/>
    </source>
</evidence>
<dbReference type="Gene3D" id="3.30.200.20">
    <property type="entry name" value="Phosphorylase Kinase, domain 1"/>
    <property type="match status" value="1"/>
</dbReference>
<dbReference type="GO" id="GO:0005524">
    <property type="term" value="F:ATP binding"/>
    <property type="evidence" value="ECO:0007669"/>
    <property type="project" value="UniProtKB-KW"/>
</dbReference>
<keyword evidence="14" id="KW-1185">Reference proteome</keyword>
<feature type="region of interest" description="Disordered" evidence="11">
    <location>
        <begin position="580"/>
        <end position="609"/>
    </location>
</feature>
<dbReference type="InterPro" id="IPR055164">
    <property type="entry name" value="EDR1/CTR1/ARMC3-like_pept-like"/>
</dbReference>
<evidence type="ECO:0000256" key="2">
    <source>
        <dbReference type="ARBA" id="ARBA00012513"/>
    </source>
</evidence>
<keyword evidence="3" id="KW-0723">Serine/threonine-protein kinase</keyword>
<dbReference type="InterPro" id="IPR000719">
    <property type="entry name" value="Prot_kinase_dom"/>
</dbReference>
<evidence type="ECO:0000256" key="8">
    <source>
        <dbReference type="ARBA" id="ARBA00023136"/>
    </source>
</evidence>
<dbReference type="Pfam" id="PF07714">
    <property type="entry name" value="PK_Tyr_Ser-Thr"/>
    <property type="match status" value="1"/>
</dbReference>
<keyword evidence="4" id="KW-0808">Transferase</keyword>
<feature type="region of interest" description="Disordered" evidence="11">
    <location>
        <begin position="1033"/>
        <end position="1052"/>
    </location>
</feature>
<dbReference type="InterPro" id="IPR001245">
    <property type="entry name" value="Ser-Thr/Tyr_kinase_cat_dom"/>
</dbReference>
<dbReference type="SUPFAM" id="SSF56112">
    <property type="entry name" value="Protein kinase-like (PK-like)"/>
    <property type="match status" value="1"/>
</dbReference>
<evidence type="ECO:0000256" key="7">
    <source>
        <dbReference type="ARBA" id="ARBA00022840"/>
    </source>
</evidence>
<dbReference type="Pfam" id="PF14381">
    <property type="entry name" value="EDR1_CTR1_ARMC3_pept"/>
    <property type="match status" value="1"/>
</dbReference>
<feature type="region of interest" description="Disordered" evidence="11">
    <location>
        <begin position="517"/>
        <end position="564"/>
    </location>
</feature>
<dbReference type="EC" id="2.7.11.1" evidence="2"/>
<feature type="compositionally biased region" description="Basic and acidic residues" evidence="11">
    <location>
        <begin position="586"/>
        <end position="604"/>
    </location>
</feature>
<keyword evidence="6" id="KW-0418">Kinase</keyword>
<evidence type="ECO:0000256" key="6">
    <source>
        <dbReference type="ARBA" id="ARBA00022777"/>
    </source>
</evidence>
<dbReference type="PROSITE" id="PS50011">
    <property type="entry name" value="PROTEIN_KINASE_DOM"/>
    <property type="match status" value="1"/>
</dbReference>
<feature type="compositionally biased region" description="Low complexity" evidence="11">
    <location>
        <begin position="530"/>
        <end position="541"/>
    </location>
</feature>
<evidence type="ECO:0000256" key="10">
    <source>
        <dbReference type="ARBA" id="ARBA00048679"/>
    </source>
</evidence>
<feature type="compositionally biased region" description="Basic and acidic residues" evidence="11">
    <location>
        <begin position="364"/>
        <end position="375"/>
    </location>
</feature>
<comment type="caution">
    <text evidence="13">The sequence shown here is derived from an EMBL/GenBank/DDBJ whole genome shotgun (WGS) entry which is preliminary data.</text>
</comment>